<evidence type="ECO:0000313" key="4">
    <source>
        <dbReference type="Proteomes" id="UP000236641"/>
    </source>
</evidence>
<dbReference type="RefSeq" id="WP_103052127.1">
    <property type="nucleotide sequence ID" value="NZ_POWF01000004.1"/>
</dbReference>
<evidence type="ECO:0000256" key="1">
    <source>
        <dbReference type="SAM" id="Coils"/>
    </source>
</evidence>
<dbReference type="OrthoDB" id="9789562at2"/>
<accession>A0A2K1DYI1</accession>
<proteinExistence type="predicted"/>
<dbReference type="PANTHER" id="PTHR32182:SF22">
    <property type="entry name" value="ATP-DEPENDENT ENDONUCLEASE, OLD FAMILY-RELATED"/>
    <property type="match status" value="1"/>
</dbReference>
<dbReference type="EMBL" id="POWF01000004">
    <property type="protein sequence ID" value="PNQ73087.1"/>
    <property type="molecule type" value="Genomic_DNA"/>
</dbReference>
<name>A0A2K1DYI1_9FLAO</name>
<dbReference type="Gene3D" id="3.40.50.300">
    <property type="entry name" value="P-loop containing nucleotide triphosphate hydrolases"/>
    <property type="match status" value="2"/>
</dbReference>
<dbReference type="PANTHER" id="PTHR32182">
    <property type="entry name" value="DNA REPLICATION AND REPAIR PROTEIN RECF"/>
    <property type="match status" value="1"/>
</dbReference>
<dbReference type="GO" id="GO:0016887">
    <property type="term" value="F:ATP hydrolysis activity"/>
    <property type="evidence" value="ECO:0007669"/>
    <property type="project" value="InterPro"/>
</dbReference>
<evidence type="ECO:0000313" key="3">
    <source>
        <dbReference type="EMBL" id="PNQ73087.1"/>
    </source>
</evidence>
<evidence type="ECO:0000259" key="2">
    <source>
        <dbReference type="Pfam" id="PF13166"/>
    </source>
</evidence>
<protein>
    <recommendedName>
        <fullName evidence="2">Protein CR006 P-loop domain-containing protein</fullName>
    </recommendedName>
</protein>
<dbReference type="GO" id="GO:0006302">
    <property type="term" value="P:double-strand break repair"/>
    <property type="evidence" value="ECO:0007669"/>
    <property type="project" value="InterPro"/>
</dbReference>
<dbReference type="InterPro" id="IPR027417">
    <property type="entry name" value="P-loop_NTPase"/>
</dbReference>
<reference evidence="3 4" key="1">
    <citation type="submission" date="2018-01" db="EMBL/GenBank/DDBJ databases">
        <title>The draft genome of Hanstruepera neustonica JCM19743.</title>
        <authorList>
            <person name="He R.-H."/>
            <person name="Du Z.-J."/>
        </authorList>
    </citation>
    <scope>NUCLEOTIDE SEQUENCE [LARGE SCALE GENOMIC DNA]</scope>
    <source>
        <strain evidence="3 4">JCM19743</strain>
    </source>
</reference>
<feature type="domain" description="Protein CR006 P-loop" evidence="2">
    <location>
        <begin position="377"/>
        <end position="725"/>
    </location>
</feature>
<dbReference type="Pfam" id="PF13166">
    <property type="entry name" value="AAA_13"/>
    <property type="match status" value="1"/>
</dbReference>
<dbReference type="AlphaFoldDB" id="A0A2K1DYI1"/>
<feature type="coiled-coil region" evidence="1">
    <location>
        <begin position="265"/>
        <end position="292"/>
    </location>
</feature>
<keyword evidence="1" id="KW-0175">Coiled coil</keyword>
<dbReference type="SUPFAM" id="SSF52540">
    <property type="entry name" value="P-loop containing nucleoside triphosphate hydrolases"/>
    <property type="match status" value="1"/>
</dbReference>
<sequence length="854" mass="97183">MSKANTQRELIDYLWEWAESKGIWAKLLVQKITTTQAPLVQSEKQEIFNYYIQGIGFQFDPPLPSININKPTFTPPTKEVSLTKLSEIKGVNMLAEDQVMDFSPNITVIYGNNGVGKTGYSRVLKAQGYSFDSNIDILSNVHETQVGQQAKIEFTSDGKPYSIYWKGEILSSDLNAVSVFNSDCVNISLSNTRELLVTPKGFYLFSLITNELGALSTMHTQQYTIYPISLPWVDQLHEGSPQKTYIDSLAHNSDKQKLEELSLFTDENQVNLMNKEEELKRLNKSTLEAQIKNIDLILSELSRIITLVKYTQSNLTKNDWDNIINYNAALKVLRAKTQKGIAELAEVNGLQQFNTIEFKEFLKSADSYIKLIAKENYPNNEDDTCVYCKQDLKDEKARNLVESYSKILNDTTEDEIAKFEKLKNIIVERVNLLADTIVFHQPAFGLKEDNSIIQPKEIVELNSKVKLYKGHIVNNTVNTDIDFEINYVSTIKFLENKQTEFISSKTLLIKALTNLETFESKLKKEIAELKDRKLLFAHKKEVITCISNLFAKKLLDDNKIQFNTASLSAKTTQAREELVAQDFQDKFAAELTAFRKQHLGVSIGFFSQQGSSRIRQNIGQYDINKVLSEGEQKTIALCEFLTELQLDTTVAPVVFDDPVNSLDHNIMQDVAKRLVDLSKERQVIVFTHNVLFYNAFFSLEGHVLYKSNTNFKFYKVNTNGVNTGILSDGTPINKLRAYTSKLNSICNNGLDGRNENDVAAEGYDYLRTGLELLVSNSIFQEIVGRYRNNIMMTKFPAVKGDMIEKHKAEIDGMFSRASGFIRAHSHPEEHHAPPTMNDLIADYERFKVIENDFK</sequence>
<gene>
    <name evidence="3" type="ORF">C1T31_08845</name>
</gene>
<comment type="caution">
    <text evidence="3">The sequence shown here is derived from an EMBL/GenBank/DDBJ whole genome shotgun (WGS) entry which is preliminary data.</text>
</comment>
<keyword evidence="4" id="KW-1185">Reference proteome</keyword>
<organism evidence="3 4">
    <name type="scientific">Hanstruepera neustonica</name>
    <dbReference type="NCBI Taxonomy" id="1445657"/>
    <lineage>
        <taxon>Bacteria</taxon>
        <taxon>Pseudomonadati</taxon>
        <taxon>Bacteroidota</taxon>
        <taxon>Flavobacteriia</taxon>
        <taxon>Flavobacteriales</taxon>
        <taxon>Flavobacteriaceae</taxon>
        <taxon>Hanstruepera</taxon>
    </lineage>
</organism>
<dbReference type="GO" id="GO:0000731">
    <property type="term" value="P:DNA synthesis involved in DNA repair"/>
    <property type="evidence" value="ECO:0007669"/>
    <property type="project" value="TreeGrafter"/>
</dbReference>
<dbReference type="InterPro" id="IPR026866">
    <property type="entry name" value="CR006_AAA"/>
</dbReference>
<dbReference type="Proteomes" id="UP000236641">
    <property type="component" value="Unassembled WGS sequence"/>
</dbReference>